<dbReference type="PROSITE" id="PS50893">
    <property type="entry name" value="ABC_TRANSPORTER_2"/>
    <property type="match status" value="1"/>
</dbReference>
<evidence type="ECO:0000256" key="2">
    <source>
        <dbReference type="ARBA" id="ARBA00005417"/>
    </source>
</evidence>
<evidence type="ECO:0000313" key="18">
    <source>
        <dbReference type="Proteomes" id="UP000295578"/>
    </source>
</evidence>
<dbReference type="EC" id="7.2.2.11" evidence="13"/>
<organism evidence="17 18">
    <name type="scientific">Actinomadura darangshiensis</name>
    <dbReference type="NCBI Taxonomy" id="705336"/>
    <lineage>
        <taxon>Bacteria</taxon>
        <taxon>Bacillati</taxon>
        <taxon>Actinomycetota</taxon>
        <taxon>Actinomycetes</taxon>
        <taxon>Streptosporangiales</taxon>
        <taxon>Thermomonosporaceae</taxon>
        <taxon>Actinomadura</taxon>
    </lineage>
</organism>
<evidence type="ECO:0000256" key="15">
    <source>
        <dbReference type="ARBA" id="ARBA00048610"/>
    </source>
</evidence>
<dbReference type="AlphaFoldDB" id="A0A4R5AM56"/>
<evidence type="ECO:0000256" key="4">
    <source>
        <dbReference type="ARBA" id="ARBA00022475"/>
    </source>
</evidence>
<keyword evidence="4" id="KW-1003">Cell membrane</keyword>
<dbReference type="InterPro" id="IPR003439">
    <property type="entry name" value="ABC_transporter-like_ATP-bd"/>
</dbReference>
<name>A0A4R5AM56_9ACTN</name>
<reference evidence="17 18" key="1">
    <citation type="submission" date="2019-03" db="EMBL/GenBank/DDBJ databases">
        <title>Draft genome sequences of novel Actinobacteria.</title>
        <authorList>
            <person name="Sahin N."/>
            <person name="Ay H."/>
            <person name="Saygin H."/>
        </authorList>
    </citation>
    <scope>NUCLEOTIDE SEQUENCE [LARGE SCALE GENOMIC DNA]</scope>
    <source>
        <strain evidence="17 18">DSM 45941</strain>
    </source>
</reference>
<dbReference type="GO" id="GO:0005886">
    <property type="term" value="C:plasma membrane"/>
    <property type="evidence" value="ECO:0007669"/>
    <property type="project" value="UniProtKB-SubCell"/>
</dbReference>
<dbReference type="GO" id="GO:0016887">
    <property type="term" value="F:ATP hydrolysis activity"/>
    <property type="evidence" value="ECO:0007669"/>
    <property type="project" value="InterPro"/>
</dbReference>
<evidence type="ECO:0000256" key="11">
    <source>
        <dbReference type="ARBA" id="ARBA00023136"/>
    </source>
</evidence>
<keyword evidence="5" id="KW-0533">Nickel</keyword>
<keyword evidence="9" id="KW-0406">Ion transport</keyword>
<evidence type="ECO:0000256" key="13">
    <source>
        <dbReference type="ARBA" id="ARBA00039098"/>
    </source>
</evidence>
<evidence type="ECO:0000313" key="17">
    <source>
        <dbReference type="EMBL" id="TDD72114.1"/>
    </source>
</evidence>
<dbReference type="InterPro" id="IPR050388">
    <property type="entry name" value="ABC_Ni/Peptide_Import"/>
</dbReference>
<dbReference type="Gene3D" id="3.40.50.300">
    <property type="entry name" value="P-loop containing nucleotide triphosphate hydrolases"/>
    <property type="match status" value="1"/>
</dbReference>
<protein>
    <recommendedName>
        <fullName evidence="14">Nickel import system ATP-binding protein NikD</fullName>
        <ecNumber evidence="13">7.2.2.11</ecNumber>
    </recommendedName>
</protein>
<dbReference type="SUPFAM" id="SSF52540">
    <property type="entry name" value="P-loop containing nucleoside triphosphate hydrolases"/>
    <property type="match status" value="1"/>
</dbReference>
<comment type="subcellular location">
    <subcellularLocation>
        <location evidence="1">Cell membrane</location>
        <topology evidence="1">Peripheral membrane protein</topology>
    </subcellularLocation>
</comment>
<dbReference type="PANTHER" id="PTHR43297:SF13">
    <property type="entry name" value="NICKEL ABC TRANSPORTER, ATP-BINDING PROTEIN"/>
    <property type="match status" value="1"/>
</dbReference>
<sequence length="243" mass="26252">MGAELRDVTVHIDTGRWSETVLDGMDIVVPDGQITALLGESGCGKSMVAAALNGRLPEPARSTGQVLVNGDLVQDRRHWLRLRGRTIGLLPQAGVDAFSPTETVGAQLRKLENRHRRWTLDDACAAAHYPTDLFDLYPGQHSGGQIQRAAFAAALLPGPDILVADEPTASLETDLAYEMWVTLYKYARSGGAVLAITHDVPMLTATQVADHLVLMRAGKVTATGDLTTLQAQTDPYTRGFFHP</sequence>
<evidence type="ECO:0000256" key="8">
    <source>
        <dbReference type="ARBA" id="ARBA00022967"/>
    </source>
</evidence>
<dbReference type="InterPro" id="IPR003593">
    <property type="entry name" value="AAA+_ATPase"/>
</dbReference>
<accession>A0A4R5AM56</accession>
<dbReference type="OrthoDB" id="8036461at2"/>
<keyword evidence="8" id="KW-1278">Translocase</keyword>
<comment type="subunit">
    <text evidence="12">The complex is composed of two ATP-binding proteins (NikD and NikE), two transmembrane proteins (NikB and NikC) and a solute-binding protein (NikA).</text>
</comment>
<dbReference type="Proteomes" id="UP000295578">
    <property type="component" value="Unassembled WGS sequence"/>
</dbReference>
<proteinExistence type="inferred from homology"/>
<gene>
    <name evidence="17" type="ORF">E1293_33100</name>
</gene>
<evidence type="ECO:0000256" key="6">
    <source>
        <dbReference type="ARBA" id="ARBA00022741"/>
    </source>
</evidence>
<keyword evidence="3" id="KW-0813">Transport</keyword>
<dbReference type="GO" id="GO:0005524">
    <property type="term" value="F:ATP binding"/>
    <property type="evidence" value="ECO:0007669"/>
    <property type="project" value="UniProtKB-KW"/>
</dbReference>
<keyword evidence="7 17" id="KW-0067">ATP-binding</keyword>
<evidence type="ECO:0000256" key="1">
    <source>
        <dbReference type="ARBA" id="ARBA00004202"/>
    </source>
</evidence>
<dbReference type="GO" id="GO:0015413">
    <property type="term" value="F:ABC-type nickel transporter activity"/>
    <property type="evidence" value="ECO:0007669"/>
    <property type="project" value="UniProtKB-EC"/>
</dbReference>
<evidence type="ECO:0000256" key="10">
    <source>
        <dbReference type="ARBA" id="ARBA00023112"/>
    </source>
</evidence>
<keyword evidence="10" id="KW-0921">Nickel transport</keyword>
<comment type="catalytic activity">
    <reaction evidence="15">
        <text>Ni(2+)(out) + ATP + H2O = Ni(2+)(in) + ADP + phosphate + H(+)</text>
        <dbReference type="Rhea" id="RHEA:15557"/>
        <dbReference type="ChEBI" id="CHEBI:15377"/>
        <dbReference type="ChEBI" id="CHEBI:15378"/>
        <dbReference type="ChEBI" id="CHEBI:30616"/>
        <dbReference type="ChEBI" id="CHEBI:43474"/>
        <dbReference type="ChEBI" id="CHEBI:49786"/>
        <dbReference type="ChEBI" id="CHEBI:456216"/>
        <dbReference type="EC" id="7.2.2.11"/>
    </reaction>
    <physiologicalReaction direction="left-to-right" evidence="15">
        <dbReference type="Rhea" id="RHEA:15558"/>
    </physiologicalReaction>
</comment>
<dbReference type="InterPro" id="IPR027417">
    <property type="entry name" value="P-loop_NTPase"/>
</dbReference>
<keyword evidence="18" id="KW-1185">Reference proteome</keyword>
<dbReference type="PANTHER" id="PTHR43297">
    <property type="entry name" value="OLIGOPEPTIDE TRANSPORT ATP-BINDING PROTEIN APPD"/>
    <property type="match status" value="1"/>
</dbReference>
<dbReference type="EMBL" id="SMKY01000211">
    <property type="protein sequence ID" value="TDD72114.1"/>
    <property type="molecule type" value="Genomic_DNA"/>
</dbReference>
<dbReference type="SMART" id="SM00382">
    <property type="entry name" value="AAA"/>
    <property type="match status" value="1"/>
</dbReference>
<evidence type="ECO:0000256" key="14">
    <source>
        <dbReference type="ARBA" id="ARBA00044143"/>
    </source>
</evidence>
<comment type="caution">
    <text evidence="17">The sequence shown here is derived from an EMBL/GenBank/DDBJ whole genome shotgun (WGS) entry which is preliminary data.</text>
</comment>
<evidence type="ECO:0000256" key="9">
    <source>
        <dbReference type="ARBA" id="ARBA00023065"/>
    </source>
</evidence>
<comment type="similarity">
    <text evidence="2">Belongs to the ABC transporter superfamily.</text>
</comment>
<feature type="domain" description="ABC transporter" evidence="16">
    <location>
        <begin position="3"/>
        <end position="242"/>
    </location>
</feature>
<keyword evidence="11" id="KW-0472">Membrane</keyword>
<evidence type="ECO:0000256" key="3">
    <source>
        <dbReference type="ARBA" id="ARBA00022448"/>
    </source>
</evidence>
<keyword evidence="6" id="KW-0547">Nucleotide-binding</keyword>
<dbReference type="Pfam" id="PF00005">
    <property type="entry name" value="ABC_tran"/>
    <property type="match status" value="1"/>
</dbReference>
<evidence type="ECO:0000259" key="16">
    <source>
        <dbReference type="PROSITE" id="PS50893"/>
    </source>
</evidence>
<evidence type="ECO:0000256" key="7">
    <source>
        <dbReference type="ARBA" id="ARBA00022840"/>
    </source>
</evidence>
<evidence type="ECO:0000256" key="12">
    <source>
        <dbReference type="ARBA" id="ARBA00038669"/>
    </source>
</evidence>
<dbReference type="RefSeq" id="WP_132201641.1">
    <property type="nucleotide sequence ID" value="NZ_SMKY01000211.1"/>
</dbReference>
<evidence type="ECO:0000256" key="5">
    <source>
        <dbReference type="ARBA" id="ARBA00022596"/>
    </source>
</evidence>